<dbReference type="SUPFAM" id="SSF51430">
    <property type="entry name" value="NAD(P)-linked oxidoreductase"/>
    <property type="match status" value="1"/>
</dbReference>
<evidence type="ECO:0000259" key="2">
    <source>
        <dbReference type="Pfam" id="PF00248"/>
    </source>
</evidence>
<accession>A0ABM1N1T6</accession>
<dbReference type="InterPro" id="IPR018170">
    <property type="entry name" value="Aldo/ket_reductase_CS"/>
</dbReference>
<dbReference type="Gene3D" id="3.20.20.100">
    <property type="entry name" value="NADP-dependent oxidoreductase domain"/>
    <property type="match status" value="1"/>
</dbReference>
<feature type="region of interest" description="Disordered" evidence="1">
    <location>
        <begin position="310"/>
        <end position="345"/>
    </location>
</feature>
<protein>
    <submittedName>
        <fullName evidence="4">1,5-anhydro-D-fructose reductase-like</fullName>
    </submittedName>
</protein>
<proteinExistence type="predicted"/>
<evidence type="ECO:0000256" key="1">
    <source>
        <dbReference type="SAM" id="MobiDB-lite"/>
    </source>
</evidence>
<name>A0ABM1N1T6_NICVS</name>
<keyword evidence="3" id="KW-1185">Reference proteome</keyword>
<dbReference type="InterPro" id="IPR023210">
    <property type="entry name" value="NADP_OxRdtase_dom"/>
</dbReference>
<dbReference type="GeneID" id="108565711"/>
<dbReference type="RefSeq" id="XP_017780786.1">
    <property type="nucleotide sequence ID" value="XM_017925297.1"/>
</dbReference>
<dbReference type="InterPro" id="IPR020471">
    <property type="entry name" value="AKR"/>
</dbReference>
<evidence type="ECO:0000313" key="4">
    <source>
        <dbReference type="RefSeq" id="XP_017780786.1"/>
    </source>
</evidence>
<dbReference type="InterPro" id="IPR036812">
    <property type="entry name" value="NAD(P)_OxRdtase_dom_sf"/>
</dbReference>
<sequence length="345" mass="38610">MMSSSSNRATLELSNGVKMPAVGLGTWQATSGDMTTAMHEALSLGYRHFDTAILYENERPIGGVLNYWMEQGRIRRDELFVTTKLPPTGMYPGKVEPYLRKSLENLMLDYVDMYLVHCPNGIKRDEENTAVEDTQVDHVAIWKEMEALVDCGLTKAIGISNFSLEQIASLVKNCRIRPMNLQTELHVYFQQKELVEFCHGHGITVVACSPLGSPGLTAFYSGYGVVKNVPNLLELPLLTEMAKRYDRTAAQIMLRHTVQKGVGVIPKSTSPKRMKENLEVLDFELTTEDMEKLSALDMGTSGQITKWESWTWVENDPSGTPSHHAPQEKKRTSTNKSEETSSTSS</sequence>
<dbReference type="PRINTS" id="PR00069">
    <property type="entry name" value="ALDKETRDTASE"/>
</dbReference>
<dbReference type="PROSITE" id="PS00063">
    <property type="entry name" value="ALDOKETO_REDUCTASE_3"/>
    <property type="match status" value="1"/>
</dbReference>
<dbReference type="Proteomes" id="UP000695000">
    <property type="component" value="Unplaced"/>
</dbReference>
<feature type="compositionally biased region" description="Basic and acidic residues" evidence="1">
    <location>
        <begin position="325"/>
        <end position="339"/>
    </location>
</feature>
<organism evidence="3 4">
    <name type="scientific">Nicrophorus vespilloides</name>
    <name type="common">Boreal carrion beetle</name>
    <dbReference type="NCBI Taxonomy" id="110193"/>
    <lineage>
        <taxon>Eukaryota</taxon>
        <taxon>Metazoa</taxon>
        <taxon>Ecdysozoa</taxon>
        <taxon>Arthropoda</taxon>
        <taxon>Hexapoda</taxon>
        <taxon>Insecta</taxon>
        <taxon>Pterygota</taxon>
        <taxon>Neoptera</taxon>
        <taxon>Endopterygota</taxon>
        <taxon>Coleoptera</taxon>
        <taxon>Polyphaga</taxon>
        <taxon>Staphyliniformia</taxon>
        <taxon>Silphidae</taxon>
        <taxon>Nicrophorinae</taxon>
        <taxon>Nicrophorus</taxon>
    </lineage>
</organism>
<feature type="domain" description="NADP-dependent oxidoreductase" evidence="2">
    <location>
        <begin position="22"/>
        <end position="296"/>
    </location>
</feature>
<gene>
    <name evidence="4" type="primary">LOC108565711</name>
</gene>
<dbReference type="PIRSF" id="PIRSF000097">
    <property type="entry name" value="AKR"/>
    <property type="match status" value="1"/>
</dbReference>
<dbReference type="PANTHER" id="PTHR11732">
    <property type="entry name" value="ALDO/KETO REDUCTASE"/>
    <property type="match status" value="1"/>
</dbReference>
<dbReference type="PROSITE" id="PS00062">
    <property type="entry name" value="ALDOKETO_REDUCTASE_2"/>
    <property type="match status" value="1"/>
</dbReference>
<dbReference type="Pfam" id="PF00248">
    <property type="entry name" value="Aldo_ket_red"/>
    <property type="match status" value="1"/>
</dbReference>
<dbReference type="PROSITE" id="PS00798">
    <property type="entry name" value="ALDOKETO_REDUCTASE_1"/>
    <property type="match status" value="1"/>
</dbReference>
<reference evidence="4" key="1">
    <citation type="submission" date="2025-08" db="UniProtKB">
        <authorList>
            <consortium name="RefSeq"/>
        </authorList>
    </citation>
    <scope>IDENTIFICATION</scope>
    <source>
        <tissue evidence="4">Whole Larva</tissue>
    </source>
</reference>
<evidence type="ECO:0000313" key="3">
    <source>
        <dbReference type="Proteomes" id="UP000695000"/>
    </source>
</evidence>